<dbReference type="Proteomes" id="UP001230051">
    <property type="component" value="Unassembled WGS sequence"/>
</dbReference>
<reference evidence="1" key="1">
    <citation type="submission" date="2022-02" db="EMBL/GenBank/DDBJ databases">
        <title>Atlantic sturgeon de novo genome assembly.</title>
        <authorList>
            <person name="Stock M."/>
            <person name="Klopp C."/>
            <person name="Guiguen Y."/>
            <person name="Cabau C."/>
            <person name="Parinello H."/>
            <person name="Santidrian Yebra-Pimentel E."/>
            <person name="Kuhl H."/>
            <person name="Dirks R.P."/>
            <person name="Guessner J."/>
            <person name="Wuertz S."/>
            <person name="Du K."/>
            <person name="Schartl M."/>
        </authorList>
    </citation>
    <scope>NUCLEOTIDE SEQUENCE</scope>
    <source>
        <strain evidence="1">STURGEONOMICS-FGT-2020</strain>
        <tissue evidence="1">Whole blood</tissue>
    </source>
</reference>
<protein>
    <submittedName>
        <fullName evidence="1">Uncharacterized protein</fullName>
    </submittedName>
</protein>
<dbReference type="AlphaFoldDB" id="A0AAD8CQ84"/>
<proteinExistence type="predicted"/>
<gene>
    <name evidence="1" type="ORF">AOXY_G27061</name>
</gene>
<sequence>MEQRSTVLVKLLNVESCSEPYTVWTISAQSCWFHVVPGGTVESQGECTTTELQEGPHWRGAAVSKQRITNTYLGVLTQQRNLLVDGYLKQ</sequence>
<organism evidence="1 2">
    <name type="scientific">Acipenser oxyrinchus oxyrinchus</name>
    <dbReference type="NCBI Taxonomy" id="40147"/>
    <lineage>
        <taxon>Eukaryota</taxon>
        <taxon>Metazoa</taxon>
        <taxon>Chordata</taxon>
        <taxon>Craniata</taxon>
        <taxon>Vertebrata</taxon>
        <taxon>Euteleostomi</taxon>
        <taxon>Actinopterygii</taxon>
        <taxon>Chondrostei</taxon>
        <taxon>Acipenseriformes</taxon>
        <taxon>Acipenseridae</taxon>
        <taxon>Acipenser</taxon>
    </lineage>
</organism>
<dbReference type="PROSITE" id="PS51257">
    <property type="entry name" value="PROKAR_LIPOPROTEIN"/>
    <property type="match status" value="1"/>
</dbReference>
<accession>A0AAD8CQ84</accession>
<evidence type="ECO:0000313" key="1">
    <source>
        <dbReference type="EMBL" id="KAK1155684.1"/>
    </source>
</evidence>
<name>A0AAD8CQ84_ACIOX</name>
<comment type="caution">
    <text evidence="1">The sequence shown here is derived from an EMBL/GenBank/DDBJ whole genome shotgun (WGS) entry which is preliminary data.</text>
</comment>
<dbReference type="EMBL" id="JAGXEW010000030">
    <property type="protein sequence ID" value="KAK1155684.1"/>
    <property type="molecule type" value="Genomic_DNA"/>
</dbReference>
<evidence type="ECO:0000313" key="2">
    <source>
        <dbReference type="Proteomes" id="UP001230051"/>
    </source>
</evidence>
<keyword evidence="2" id="KW-1185">Reference proteome</keyword>